<gene>
    <name evidence="2" type="ORF">M407DRAFT_28282</name>
</gene>
<sequence>MSVLGAPTGPGAFDPQTGANCDYAQAAERAIDASSVYNHLPAVLAVPAYPVSSASPNLFTNTQYFQQVARISFLSTLHNLPAYPHRQLPQTPDTDIPSNRSSPRPSAMALLNTSPVSTSSALKTEPADAP</sequence>
<dbReference type="Proteomes" id="UP000054248">
    <property type="component" value="Unassembled WGS sequence"/>
</dbReference>
<feature type="compositionally biased region" description="Polar residues" evidence="1">
    <location>
        <begin position="111"/>
        <end position="122"/>
    </location>
</feature>
<evidence type="ECO:0000313" key="2">
    <source>
        <dbReference type="EMBL" id="KIO22204.1"/>
    </source>
</evidence>
<protein>
    <submittedName>
        <fullName evidence="2">Uncharacterized protein</fullName>
    </submittedName>
</protein>
<dbReference type="EMBL" id="KN823116">
    <property type="protein sequence ID" value="KIO22204.1"/>
    <property type="molecule type" value="Genomic_DNA"/>
</dbReference>
<dbReference type="AlphaFoldDB" id="A0A0C3QCC5"/>
<feature type="compositionally biased region" description="Polar residues" evidence="1">
    <location>
        <begin position="88"/>
        <end position="104"/>
    </location>
</feature>
<name>A0A0C3QCC5_9AGAM</name>
<proteinExistence type="predicted"/>
<evidence type="ECO:0000313" key="3">
    <source>
        <dbReference type="Proteomes" id="UP000054248"/>
    </source>
</evidence>
<reference evidence="3" key="2">
    <citation type="submission" date="2015-01" db="EMBL/GenBank/DDBJ databases">
        <title>Evolutionary Origins and Diversification of the Mycorrhizal Mutualists.</title>
        <authorList>
            <consortium name="DOE Joint Genome Institute"/>
            <consortium name="Mycorrhizal Genomics Consortium"/>
            <person name="Kohler A."/>
            <person name="Kuo A."/>
            <person name="Nagy L.G."/>
            <person name="Floudas D."/>
            <person name="Copeland A."/>
            <person name="Barry K.W."/>
            <person name="Cichocki N."/>
            <person name="Veneault-Fourrey C."/>
            <person name="LaButti K."/>
            <person name="Lindquist E.A."/>
            <person name="Lipzen A."/>
            <person name="Lundell T."/>
            <person name="Morin E."/>
            <person name="Murat C."/>
            <person name="Riley R."/>
            <person name="Ohm R."/>
            <person name="Sun H."/>
            <person name="Tunlid A."/>
            <person name="Henrissat B."/>
            <person name="Grigoriev I.V."/>
            <person name="Hibbett D.S."/>
            <person name="Martin F."/>
        </authorList>
    </citation>
    <scope>NUCLEOTIDE SEQUENCE [LARGE SCALE GENOMIC DNA]</scope>
    <source>
        <strain evidence="3">MUT 4182</strain>
    </source>
</reference>
<keyword evidence="3" id="KW-1185">Reference proteome</keyword>
<organism evidence="2 3">
    <name type="scientific">Tulasnella calospora MUT 4182</name>
    <dbReference type="NCBI Taxonomy" id="1051891"/>
    <lineage>
        <taxon>Eukaryota</taxon>
        <taxon>Fungi</taxon>
        <taxon>Dikarya</taxon>
        <taxon>Basidiomycota</taxon>
        <taxon>Agaricomycotina</taxon>
        <taxon>Agaricomycetes</taxon>
        <taxon>Cantharellales</taxon>
        <taxon>Tulasnellaceae</taxon>
        <taxon>Tulasnella</taxon>
    </lineage>
</organism>
<reference evidence="2 3" key="1">
    <citation type="submission" date="2014-04" db="EMBL/GenBank/DDBJ databases">
        <authorList>
            <consortium name="DOE Joint Genome Institute"/>
            <person name="Kuo A."/>
            <person name="Girlanda M."/>
            <person name="Perotto S."/>
            <person name="Kohler A."/>
            <person name="Nagy L.G."/>
            <person name="Floudas D."/>
            <person name="Copeland A."/>
            <person name="Barry K.W."/>
            <person name="Cichocki N."/>
            <person name="Veneault-Fourrey C."/>
            <person name="LaButti K."/>
            <person name="Lindquist E.A."/>
            <person name="Lipzen A."/>
            <person name="Lundell T."/>
            <person name="Morin E."/>
            <person name="Murat C."/>
            <person name="Sun H."/>
            <person name="Tunlid A."/>
            <person name="Henrissat B."/>
            <person name="Grigoriev I.V."/>
            <person name="Hibbett D.S."/>
            <person name="Martin F."/>
            <person name="Nordberg H.P."/>
            <person name="Cantor M.N."/>
            <person name="Hua S.X."/>
        </authorList>
    </citation>
    <scope>NUCLEOTIDE SEQUENCE [LARGE SCALE GENOMIC DNA]</scope>
    <source>
        <strain evidence="2 3">MUT 4182</strain>
    </source>
</reference>
<feature type="region of interest" description="Disordered" evidence="1">
    <location>
        <begin position="83"/>
        <end position="130"/>
    </location>
</feature>
<evidence type="ECO:0000256" key="1">
    <source>
        <dbReference type="SAM" id="MobiDB-lite"/>
    </source>
</evidence>
<dbReference type="HOGENOM" id="CLU_1939652_0_0_1"/>
<accession>A0A0C3QCC5</accession>